<dbReference type="eggNOG" id="ENOG502Z7VP">
    <property type="taxonomic scope" value="Bacteria"/>
</dbReference>
<dbReference type="Proteomes" id="UP000010798">
    <property type="component" value="Chromosome"/>
</dbReference>
<dbReference type="Gene3D" id="1.20.910.10">
    <property type="entry name" value="Heme oxygenase-like"/>
    <property type="match status" value="1"/>
</dbReference>
<reference evidence="1 2" key="1">
    <citation type="submission" date="2012-02" db="EMBL/GenBank/DDBJ databases">
        <title>Complete sequence of chromosome of Singulisphaera acidiphila DSM 18658.</title>
        <authorList>
            <consortium name="US DOE Joint Genome Institute (JGI-PGF)"/>
            <person name="Lucas S."/>
            <person name="Copeland A."/>
            <person name="Lapidus A."/>
            <person name="Glavina del Rio T."/>
            <person name="Dalin E."/>
            <person name="Tice H."/>
            <person name="Bruce D."/>
            <person name="Goodwin L."/>
            <person name="Pitluck S."/>
            <person name="Peters L."/>
            <person name="Ovchinnikova G."/>
            <person name="Chertkov O."/>
            <person name="Kyrpides N."/>
            <person name="Mavromatis K."/>
            <person name="Ivanova N."/>
            <person name="Brettin T."/>
            <person name="Detter J.C."/>
            <person name="Han C."/>
            <person name="Larimer F."/>
            <person name="Land M."/>
            <person name="Hauser L."/>
            <person name="Markowitz V."/>
            <person name="Cheng J.-F."/>
            <person name="Hugenholtz P."/>
            <person name="Woyke T."/>
            <person name="Wu D."/>
            <person name="Tindall B."/>
            <person name="Pomrenke H."/>
            <person name="Brambilla E."/>
            <person name="Klenk H.-P."/>
            <person name="Eisen J.A."/>
        </authorList>
    </citation>
    <scope>NUCLEOTIDE SEQUENCE [LARGE SCALE GENOMIC DNA]</scope>
    <source>
        <strain evidence="2">ATCC BAA-1392 / DSM 18658 / VKM B-2454 / MOB10</strain>
    </source>
</reference>
<dbReference type="EMBL" id="CP003364">
    <property type="protein sequence ID" value="AGA25089.1"/>
    <property type="molecule type" value="Genomic_DNA"/>
</dbReference>
<dbReference type="InterPro" id="IPR016084">
    <property type="entry name" value="Haem_Oase-like_multi-hlx"/>
</dbReference>
<evidence type="ECO:0008006" key="3">
    <source>
        <dbReference type="Google" id="ProtNLM"/>
    </source>
</evidence>
<gene>
    <name evidence="1" type="ordered locus">Sinac_0677</name>
</gene>
<dbReference type="STRING" id="886293.Sinac_0677"/>
<protein>
    <recommendedName>
        <fullName evidence="3">Heme oxygenase-like protein</fullName>
    </recommendedName>
</protein>
<sequence length="263" mass="29971">MNPFDSIQERLGPQRDALLNHPIYQEIDRLEALHLFMEHHVFAVWDFMSLLKALQRRLSCVETPWLPAADPSGCRLVNEIVLAEESDEDGQGGFVSHFELYRRAMIRCRANPKAIDAFLNELQQGTPLAVALKSPTVPNGVRRFIQQTFRIIDEGNLCAIASAFTFGREDLLPAVFQRIVDNLNIKADGELEDFKYYLDRHIGLDSEEHGPMANRLLHSLCGSDTAHWRLAEQTAIDCLEARRALWDEILDLIRGEKKRVAPL</sequence>
<dbReference type="Pfam" id="PF11251">
    <property type="entry name" value="DUF3050"/>
    <property type="match status" value="1"/>
</dbReference>
<dbReference type="HOGENOM" id="CLU_094210_0_0_0"/>
<name>L0D6Q3_SINAD</name>
<evidence type="ECO:0000313" key="2">
    <source>
        <dbReference type="Proteomes" id="UP000010798"/>
    </source>
</evidence>
<dbReference type="AlphaFoldDB" id="L0D6Q3"/>
<dbReference type="OrthoDB" id="9791270at2"/>
<organism evidence="1 2">
    <name type="scientific">Singulisphaera acidiphila (strain ATCC BAA-1392 / DSM 18658 / VKM B-2454 / MOB10)</name>
    <dbReference type="NCBI Taxonomy" id="886293"/>
    <lineage>
        <taxon>Bacteria</taxon>
        <taxon>Pseudomonadati</taxon>
        <taxon>Planctomycetota</taxon>
        <taxon>Planctomycetia</taxon>
        <taxon>Isosphaerales</taxon>
        <taxon>Isosphaeraceae</taxon>
        <taxon>Singulisphaera</taxon>
    </lineage>
</organism>
<accession>L0D6Q3</accession>
<dbReference type="KEGG" id="saci:Sinac_0677"/>
<proteinExistence type="predicted"/>
<dbReference type="InterPro" id="IPR024423">
    <property type="entry name" value="DUF3050"/>
</dbReference>
<evidence type="ECO:0000313" key="1">
    <source>
        <dbReference type="EMBL" id="AGA25089.1"/>
    </source>
</evidence>
<keyword evidence="2" id="KW-1185">Reference proteome</keyword>
<dbReference type="SUPFAM" id="SSF48613">
    <property type="entry name" value="Heme oxygenase-like"/>
    <property type="match status" value="1"/>
</dbReference>